<dbReference type="Proteomes" id="UP000524321">
    <property type="component" value="Unassembled WGS sequence"/>
</dbReference>
<reference evidence="2 18" key="1">
    <citation type="submission" date="2015-09" db="EMBL/GenBank/DDBJ databases">
        <authorList>
            <consortium name="Pathogen Informatics"/>
        </authorList>
    </citation>
    <scope>NUCLEOTIDE SEQUENCE [LARGE SCALE GENOMIC DNA]</scope>
    <source>
        <strain evidence="2 18">2789STDY5834842</strain>
    </source>
</reference>
<dbReference type="EMBL" id="JAWDHD010000014">
    <property type="protein sequence ID" value="MDU0251718.1"/>
    <property type="molecule type" value="Genomic_DNA"/>
</dbReference>
<reference evidence="17 19" key="2">
    <citation type="journal article" date="2019" name="Nat. Commun.">
        <title>Gram positive-like bacteriocins with broad spectrum anti-Bacteroidales activity encoded on mobile elements of the human gut microbiota.</title>
        <authorList>
            <person name="Bechon N."/>
            <person name="Coyne M.J.Jr."/>
            <person name="Laclare-Mceneany V."/>
            <person name="Chatzidaki-Livanis M."/>
            <person name="Ghigo J.-M."/>
            <person name="Comstock L.E."/>
        </authorList>
    </citation>
    <scope>NUCLEOTIDE SEQUENCE [LARGE SCALE GENOMIC DNA]</scope>
    <source>
        <strain evidence="17 19">CL01T12C17</strain>
    </source>
</reference>
<evidence type="ECO:0000313" key="9">
    <source>
        <dbReference type="EMBL" id="MDU0248805.1"/>
    </source>
</evidence>
<dbReference type="EMBL" id="JAKKWZ010000072">
    <property type="protein sequence ID" value="MCG0342463.1"/>
    <property type="molecule type" value="Genomic_DNA"/>
</dbReference>
<feature type="chain" id="PRO_5014250769" evidence="1">
    <location>
        <begin position="25"/>
        <end position="184"/>
    </location>
</feature>
<dbReference type="Proteomes" id="UP000408523">
    <property type="component" value="Unassembled WGS sequence"/>
</dbReference>
<evidence type="ECO:0000313" key="11">
    <source>
        <dbReference type="EMBL" id="MDU0249874.1"/>
    </source>
</evidence>
<dbReference type="EMBL" id="CYZI01000002">
    <property type="protein sequence ID" value="CUN71317.1"/>
    <property type="molecule type" value="Genomic_DNA"/>
</dbReference>
<accession>A0A173Z610</accession>
<evidence type="ECO:0000313" key="12">
    <source>
        <dbReference type="EMBL" id="MDU0250824.1"/>
    </source>
</evidence>
<evidence type="ECO:0000313" key="15">
    <source>
        <dbReference type="EMBL" id="NMW36517.1"/>
    </source>
</evidence>
<dbReference type="Proteomes" id="UP000758576">
    <property type="component" value="Unassembled WGS sequence"/>
</dbReference>
<evidence type="ECO:0000313" key="7">
    <source>
        <dbReference type="EMBL" id="MDU0248192.1"/>
    </source>
</evidence>
<evidence type="ECO:0000256" key="1">
    <source>
        <dbReference type="SAM" id="SignalP"/>
    </source>
</evidence>
<evidence type="ECO:0000313" key="5">
    <source>
        <dbReference type="EMBL" id="MCG0342463.1"/>
    </source>
</evidence>
<reference evidence="4" key="7">
    <citation type="submission" date="2021-10" db="EMBL/GenBank/DDBJ databases">
        <title>Collection of gut derived symbiotic bacterial strains cultured from healthy donors.</title>
        <authorList>
            <person name="Lin H."/>
            <person name="Littmann E."/>
            <person name="Kohout C."/>
            <person name="Pamer E.G."/>
        </authorList>
    </citation>
    <scope>NUCLEOTIDE SEQUENCE</scope>
    <source>
        <strain evidence="4">DFI.1.167</strain>
    </source>
</reference>
<evidence type="ECO:0000313" key="6">
    <source>
        <dbReference type="EMBL" id="MDB0853347.1"/>
    </source>
</evidence>
<dbReference type="EMBL" id="JAWDHD010000005">
    <property type="protein sequence ID" value="MDU0248192.1"/>
    <property type="molecule type" value="Genomic_DNA"/>
</dbReference>
<name>A0A173Z610_PHOVU</name>
<dbReference type="Proteomes" id="UP001181258">
    <property type="component" value="Unassembled WGS sequence"/>
</dbReference>
<evidence type="ECO:0000313" key="21">
    <source>
        <dbReference type="Proteomes" id="UP000555193"/>
    </source>
</evidence>
<dbReference type="Proteomes" id="UP001201179">
    <property type="component" value="Unassembled WGS sequence"/>
</dbReference>
<dbReference type="EMBL" id="JAWDHD010000011">
    <property type="protein sequence ID" value="MDU0249458.1"/>
    <property type="molecule type" value="Genomic_DNA"/>
</dbReference>
<dbReference type="Proteomes" id="UP000095333">
    <property type="component" value="Unassembled WGS sequence"/>
</dbReference>
<dbReference type="Pfam" id="PF12099">
    <property type="entry name" value="DUF3575"/>
    <property type="match status" value="1"/>
</dbReference>
<gene>
    <name evidence="17" type="ORF">EH214_04120</name>
    <name evidence="2" type="ORF">ERS852457_00691</name>
    <name evidence="15" type="ORF">HKQ54_10305</name>
    <name evidence="16" type="ORF">HUV05_02870</name>
    <name evidence="3" type="ORF">KSX14_15825</name>
    <name evidence="5" type="ORF">L4X52_21180</name>
    <name evidence="4" type="ORF">LI282_13610</name>
    <name evidence="6" type="ORF">PL594_17750</name>
    <name evidence="7" type="ORF">RVY68_05705</name>
    <name evidence="8" type="ORF">RVY68_08630</name>
    <name evidence="9" type="ORF">RVY68_08975</name>
    <name evidence="10" type="ORF">RVY68_12405</name>
    <name evidence="11" type="ORF">RVY68_14590</name>
    <name evidence="12" type="ORF">RVY68_19670</name>
    <name evidence="13" type="ORF">RVY68_19955</name>
    <name evidence="14" type="ORF">RVY68_24465</name>
</gene>
<dbReference type="EMBL" id="JAQKEI010000027">
    <property type="protein sequence ID" value="MDB0853347.1"/>
    <property type="molecule type" value="Genomic_DNA"/>
</dbReference>
<feature type="signal peptide" evidence="1">
    <location>
        <begin position="1"/>
        <end position="24"/>
    </location>
</feature>
<dbReference type="EMBL" id="JAWDHD010000008">
    <property type="protein sequence ID" value="MDU0248741.1"/>
    <property type="molecule type" value="Genomic_DNA"/>
</dbReference>
<reference evidence="6" key="9">
    <citation type="submission" date="2023-01" db="EMBL/GenBank/DDBJ databases">
        <title>Human gut microbiome strain richness.</title>
        <authorList>
            <person name="Chen-Liaw A."/>
        </authorList>
    </citation>
    <scope>NUCLEOTIDE SEQUENCE</scope>
    <source>
        <strain evidence="6">H9_m1001271B151109d0_201107</strain>
    </source>
</reference>
<dbReference type="EMBL" id="JABWDJ010000006">
    <property type="protein sequence ID" value="NVB72472.1"/>
    <property type="molecule type" value="Genomic_DNA"/>
</dbReference>
<dbReference type="EMBL" id="RWHZ01000096">
    <property type="protein sequence ID" value="TSE46663.1"/>
    <property type="molecule type" value="Genomic_DNA"/>
</dbReference>
<dbReference type="EMBL" id="JAWDHD010000013">
    <property type="protein sequence ID" value="MDU0250875.1"/>
    <property type="molecule type" value="Genomic_DNA"/>
</dbReference>
<sequence>MRMNTGKKLFLCAGLLAFFLSVSAQSYSLRTNVIGLATTNLNLEASMTLNRKWSLHLPVQYNPFKFGRNRQFRNFYAAPGVRYWLLESYMGGFIGMYGTAGTYSVGNLFGNKYRYEGEGYGVGLSIGKAYQIGRRWNLEWEAGAGAVWLAYDKYLCKRCGDLVGQEYGWHFLPTRAALNVVYLF</sequence>
<evidence type="ECO:0000313" key="20">
    <source>
        <dbReference type="Proteomes" id="UP000524321"/>
    </source>
</evidence>
<dbReference type="EMBL" id="JAWDHD010000012">
    <property type="protein sequence ID" value="MDU0250824.1"/>
    <property type="molecule type" value="Genomic_DNA"/>
</dbReference>
<dbReference type="InterPro" id="IPR021958">
    <property type="entry name" value="DUF3575"/>
</dbReference>
<organism evidence="2 18">
    <name type="scientific">Phocaeicola vulgatus</name>
    <name type="common">Bacteroides vulgatus</name>
    <dbReference type="NCBI Taxonomy" id="821"/>
    <lineage>
        <taxon>Bacteria</taxon>
        <taxon>Pseudomonadati</taxon>
        <taxon>Bacteroidota</taxon>
        <taxon>Bacteroidia</taxon>
        <taxon>Bacteroidales</taxon>
        <taxon>Bacteroidaceae</taxon>
        <taxon>Phocaeicola</taxon>
    </lineage>
</organism>
<evidence type="ECO:0000313" key="17">
    <source>
        <dbReference type="EMBL" id="TSE46663.1"/>
    </source>
</evidence>
<evidence type="ECO:0000313" key="10">
    <source>
        <dbReference type="EMBL" id="MDU0249458.1"/>
    </source>
</evidence>
<reference evidence="16 20" key="5">
    <citation type="submission" date="2020-07" db="EMBL/GenBank/DDBJ databases">
        <title>Bacterial metabolism rescues the inhibition of intestinal drug absorption by food and drug additives.</title>
        <authorList>
            <person name="Zou L."/>
            <person name="Spanogiannopoulos P."/>
            <person name="Chien H.-C."/>
            <person name="Pieper L.M."/>
            <person name="Cai W."/>
            <person name="Khuri N."/>
            <person name="Pottel J."/>
            <person name="Vora B."/>
            <person name="Ni Z."/>
            <person name="Tsakalozou E."/>
            <person name="Zhang W."/>
            <person name="Shoichet B.K."/>
            <person name="Giacomini K.M."/>
            <person name="Turnbaugh P.J."/>
        </authorList>
    </citation>
    <scope>NUCLEOTIDE SEQUENCE [LARGE SCALE GENOMIC DNA]</scope>
    <source>
        <strain evidence="16 20">B33</strain>
    </source>
</reference>
<reference evidence="15 21" key="3">
    <citation type="submission" date="2020-04" db="EMBL/GenBank/DDBJ databases">
        <title>A novel gut-associated lysogenic phage, Bacteroides phage BV01, alters the host transcriptome and bile acid metabolism in Bacteroides vulgatus.</title>
        <authorList>
            <person name="Campbell D.E."/>
            <person name="Ly L."/>
            <person name="Ridlon J.M."/>
            <person name="Hsiao A."/>
            <person name="Degnan P.H."/>
        </authorList>
    </citation>
    <scope>NUCLEOTIDE SEQUENCE [LARGE SCALE GENOMIC DNA]</scope>
    <source>
        <strain evidence="15 21">VPI-4506</strain>
    </source>
</reference>
<keyword evidence="1" id="KW-0732">Signal</keyword>
<dbReference type="GeneID" id="5301888"/>
<evidence type="ECO:0000313" key="8">
    <source>
        <dbReference type="EMBL" id="MDU0248741.1"/>
    </source>
</evidence>
<evidence type="ECO:0000313" key="4">
    <source>
        <dbReference type="EMBL" id="MCB7282066.1"/>
    </source>
</evidence>
<dbReference type="RefSeq" id="WP_008670592.1">
    <property type="nucleotide sequence ID" value="NZ_BAABZK010000001.1"/>
</dbReference>
<proteinExistence type="predicted"/>
<evidence type="ECO:0000313" key="2">
    <source>
        <dbReference type="EMBL" id="CUN71317.1"/>
    </source>
</evidence>
<protein>
    <submittedName>
        <fullName evidence="3">DUF3575 domain-containing protein</fullName>
    </submittedName>
    <submittedName>
        <fullName evidence="2">Protein of uncharacterized function (DUF3575)</fullName>
    </submittedName>
</protein>
<evidence type="ECO:0000313" key="13">
    <source>
        <dbReference type="EMBL" id="MDU0250875.1"/>
    </source>
</evidence>
<dbReference type="Proteomes" id="UP001210999">
    <property type="component" value="Unassembled WGS sequence"/>
</dbReference>
<dbReference type="AlphaFoldDB" id="A0A173Z610"/>
<evidence type="ECO:0000313" key="16">
    <source>
        <dbReference type="EMBL" id="NVB72472.1"/>
    </source>
</evidence>
<evidence type="ECO:0000313" key="3">
    <source>
        <dbReference type="EMBL" id="MBV3490071.1"/>
    </source>
</evidence>
<dbReference type="EMBL" id="JAJCQG010000043">
    <property type="protein sequence ID" value="MCB7282066.1"/>
    <property type="molecule type" value="Genomic_DNA"/>
</dbReference>
<dbReference type="EMBL" id="JAWDHD010000010">
    <property type="protein sequence ID" value="MDU0248805.1"/>
    <property type="molecule type" value="Genomic_DNA"/>
</dbReference>
<reference evidence="5" key="8">
    <citation type="submission" date="2022-01" db="EMBL/GenBank/DDBJ databases">
        <authorList>
            <person name="Mingchao X."/>
        </authorList>
    </citation>
    <scope>NUCLEOTIDE SEQUENCE</scope>
    <source>
        <strain evidence="5">Bv4372</strain>
    </source>
</reference>
<dbReference type="EMBL" id="JAWDHD010000011">
    <property type="protein sequence ID" value="MDU0249874.1"/>
    <property type="molecule type" value="Genomic_DNA"/>
</dbReference>
<reference evidence="16 20" key="4">
    <citation type="submission" date="2020-04" db="EMBL/GenBank/DDBJ databases">
        <authorList>
            <person name="Pieper L."/>
        </authorList>
    </citation>
    <scope>NUCLEOTIDE SEQUENCE [LARGE SCALE GENOMIC DNA]</scope>
    <source>
        <strain evidence="16 20">B33</strain>
    </source>
</reference>
<evidence type="ECO:0000313" key="18">
    <source>
        <dbReference type="Proteomes" id="UP000095333"/>
    </source>
</evidence>
<reference evidence="7" key="10">
    <citation type="submission" date="2023-10" db="EMBL/GenBank/DDBJ databases">
        <title>Genome of potential pathogenic bacteria in Crohn's disease.</title>
        <authorList>
            <person name="Rodriguez-Palacios A."/>
        </authorList>
    </citation>
    <scope>NUCLEOTIDE SEQUENCE</scope>
    <source>
        <strain evidence="7">CavFT-hAR107</strain>
    </source>
</reference>
<evidence type="ECO:0000313" key="14">
    <source>
        <dbReference type="EMBL" id="MDU0251718.1"/>
    </source>
</evidence>
<evidence type="ECO:0000313" key="19">
    <source>
        <dbReference type="Proteomes" id="UP000408523"/>
    </source>
</evidence>
<dbReference type="Proteomes" id="UP001199363">
    <property type="component" value="Unassembled WGS sequence"/>
</dbReference>
<reference evidence="3" key="6">
    <citation type="submission" date="2021-06" db="EMBL/GenBank/DDBJ databases">
        <title>Collection of gut derived symbiotic bacterial strains cultured from healthy donors.</title>
        <authorList>
            <person name="Lin H."/>
            <person name="Littmann E."/>
            <person name="Pamer E.G."/>
        </authorList>
    </citation>
    <scope>NUCLEOTIDE SEQUENCE</scope>
    <source>
        <strain evidence="3">MSK.19.85</strain>
    </source>
</reference>
<dbReference type="EMBL" id="JABDSH010000076">
    <property type="protein sequence ID" value="NMW36517.1"/>
    <property type="molecule type" value="Genomic_DNA"/>
</dbReference>
<dbReference type="Proteomes" id="UP000555193">
    <property type="component" value="Unassembled WGS sequence"/>
</dbReference>
<dbReference type="EMBL" id="JAHOGA010000041">
    <property type="protein sequence ID" value="MBV3490071.1"/>
    <property type="molecule type" value="Genomic_DNA"/>
</dbReference>